<feature type="domain" description="Mannosyl-glycoprotein endo-beta-N-acetylglucosamidase-like" evidence="3">
    <location>
        <begin position="608"/>
        <end position="744"/>
    </location>
</feature>
<dbReference type="InterPro" id="IPR036366">
    <property type="entry name" value="PGBDSf"/>
</dbReference>
<dbReference type="SUPFAM" id="SSF47090">
    <property type="entry name" value="PGBD-like"/>
    <property type="match status" value="2"/>
</dbReference>
<protein>
    <submittedName>
        <fullName evidence="4">Peptidoglycan hydrolase-like protein with peptidoglycan-binding domain/beta-N-acetylglucosaminidase</fullName>
    </submittedName>
</protein>
<dbReference type="EMBL" id="JAUSTP010000029">
    <property type="protein sequence ID" value="MDQ0191000.1"/>
    <property type="molecule type" value="Genomic_DNA"/>
</dbReference>
<organism evidence="4 5">
    <name type="scientific">Alicyclobacillus cycloheptanicus</name>
    <dbReference type="NCBI Taxonomy" id="1457"/>
    <lineage>
        <taxon>Bacteria</taxon>
        <taxon>Bacillati</taxon>
        <taxon>Bacillota</taxon>
        <taxon>Bacilli</taxon>
        <taxon>Bacillales</taxon>
        <taxon>Alicyclobacillaceae</taxon>
        <taxon>Alicyclobacillus</taxon>
    </lineage>
</organism>
<dbReference type="Gene3D" id="2.30.30.40">
    <property type="entry name" value="SH3 Domains"/>
    <property type="match status" value="1"/>
</dbReference>
<dbReference type="RefSeq" id="WP_274455582.1">
    <property type="nucleotide sequence ID" value="NZ_CP067097.1"/>
</dbReference>
<keyword evidence="2" id="KW-0732">Signal</keyword>
<sequence length="1005" mass="104466">MKRPIWIAVCAVTLGAGTMTLPLPVYAAAEPTVQLGSQNSAVKTLQGDLRSLGYFDTSVTGYFGSQTKAAVVSFQRSNHLTADGIVGPMTWAALLGSLSSRASSGSSPGSSVGATGTKSSVPGLTAKPIIVNGASLMTMDSFVHGGTTYMPVSSMIQMLNHLNIQSTWTHQQWNLTVPASVTVDLNNIHLPSGSSGIALNGTTVMRVNALSNTDPSNPKAETDYLPIYDVGLVLNRVGVVSDWNGAAWTLDVPSSLMAASGTAQSGGGTSSSGGSSGSGSSGGGNSGGETTPAYPPLAAKSVVFNGKSIATVQAFAQGGTTYMPVDSLSNVLSQLGVQTKWSGSVWQWTFPSSFSLDLSDLSVPAGTVSITFNGTTVMRATPETNVDPNQAGATVDYVPIYNLQQALKRAGIQSTWDGATWTMSTVASGYTTFSKAGKPLSTYATAAAAESAVASDAGAYVEDPSGKKVYTVPDFEAFSGPGQLQGDYTTQSAAAAAVAQQSNGYVVDAVKGTVVKMPSNTYTVNSSGDWTSTAYGWLGTFTPAWAQSGDVFLVTDSSNSPYMNQFFLLSQNGKYVGKNEGTFENPFRTVDLRFAAPASVTAAQIDGFYAENNSPLQGLGQAIIEAQNTYGVNATYLLAHAIEETGWGKSLIAEQKNNLFGYGAFDSNPGPDAGMFPSNEYAIIFQAWEVRNNYLNPGSSNFYQTPTLDGMNEHYATSHTWSTSIATLMNEFMSQTNGSISGYTQYAPSNNAPTPAVTVEPVYQMNGATGTVLANPSKNLPVYPLPGVSSEAAFPGTLANGSSGVAVRELQEALNQNGANLTVDGSYGPLTAAAVSAYQASHQLSVTGICTQDVWNSLFPNSASASVPSLPVGSTVTIDEMEQGMDGGLVTEWYHITAGSISGWVDSSYVQFTNVYRAMAKSGYSIPVYSSESASGTPVMTLHTGDFVVAPSPSADAKGFITVQLVNQNNNNGTTYTNEGQAFTGYISAANASLAALAQSASGTS</sequence>
<feature type="compositionally biased region" description="Gly residues" evidence="1">
    <location>
        <begin position="264"/>
        <end position="287"/>
    </location>
</feature>
<feature type="chain" id="PRO_5045449360" evidence="2">
    <location>
        <begin position="28"/>
        <end position="1005"/>
    </location>
</feature>
<feature type="signal peptide" evidence="2">
    <location>
        <begin position="1"/>
        <end position="27"/>
    </location>
</feature>
<evidence type="ECO:0000313" key="4">
    <source>
        <dbReference type="EMBL" id="MDQ0191000.1"/>
    </source>
</evidence>
<dbReference type="InterPro" id="IPR002477">
    <property type="entry name" value="Peptidoglycan-bd-like"/>
</dbReference>
<evidence type="ECO:0000259" key="3">
    <source>
        <dbReference type="SMART" id="SM00047"/>
    </source>
</evidence>
<evidence type="ECO:0000256" key="1">
    <source>
        <dbReference type="SAM" id="MobiDB-lite"/>
    </source>
</evidence>
<dbReference type="Proteomes" id="UP001232973">
    <property type="component" value="Unassembled WGS sequence"/>
</dbReference>
<feature type="region of interest" description="Disordered" evidence="1">
    <location>
        <begin position="259"/>
        <end position="292"/>
    </location>
</feature>
<dbReference type="SMART" id="SM00047">
    <property type="entry name" value="LYZ2"/>
    <property type="match status" value="1"/>
</dbReference>
<dbReference type="Pfam" id="PF01832">
    <property type="entry name" value="Glucosaminidase"/>
    <property type="match status" value="1"/>
</dbReference>
<dbReference type="Gene3D" id="1.10.530.10">
    <property type="match status" value="1"/>
</dbReference>
<evidence type="ECO:0000313" key="5">
    <source>
        <dbReference type="Proteomes" id="UP001232973"/>
    </source>
</evidence>
<accession>A0ABT9XLK8</accession>
<proteinExistence type="predicted"/>
<dbReference type="Pfam" id="PF01471">
    <property type="entry name" value="PG_binding_1"/>
    <property type="match status" value="2"/>
</dbReference>
<keyword evidence="5" id="KW-1185">Reference proteome</keyword>
<name>A0ABT9XLK8_9BACL</name>
<gene>
    <name evidence="4" type="ORF">J2S03_002867</name>
</gene>
<dbReference type="InterPro" id="IPR036365">
    <property type="entry name" value="PGBD-like_sf"/>
</dbReference>
<dbReference type="InterPro" id="IPR002901">
    <property type="entry name" value="MGlyc_endo_b_GlcNAc-like_dom"/>
</dbReference>
<comment type="caution">
    <text evidence="4">The sequence shown here is derived from an EMBL/GenBank/DDBJ whole genome shotgun (WGS) entry which is preliminary data.</text>
</comment>
<evidence type="ECO:0000256" key="2">
    <source>
        <dbReference type="SAM" id="SignalP"/>
    </source>
</evidence>
<dbReference type="Gene3D" id="1.10.101.10">
    <property type="entry name" value="PGBD-like superfamily/PGBD"/>
    <property type="match status" value="2"/>
</dbReference>
<reference evidence="4 5" key="1">
    <citation type="submission" date="2023-07" db="EMBL/GenBank/DDBJ databases">
        <title>Genomic Encyclopedia of Type Strains, Phase IV (KMG-IV): sequencing the most valuable type-strain genomes for metagenomic binning, comparative biology and taxonomic classification.</title>
        <authorList>
            <person name="Goeker M."/>
        </authorList>
    </citation>
    <scope>NUCLEOTIDE SEQUENCE [LARGE SCALE GENOMIC DNA]</scope>
    <source>
        <strain evidence="4 5">DSM 4006</strain>
    </source>
</reference>